<proteinExistence type="predicted"/>
<dbReference type="Proteomes" id="UP000319210">
    <property type="component" value="Unassembled WGS sequence"/>
</dbReference>
<comment type="caution">
    <text evidence="1">The sequence shown here is derived from an EMBL/GenBank/DDBJ whole genome shotgun (WGS) entry which is preliminary data.</text>
</comment>
<reference evidence="1 2" key="1">
    <citation type="submission" date="2019-06" db="EMBL/GenBank/DDBJ databases">
        <title>Whole genome shotgun sequence of Streptomyces cacaoi subsp. cacaoi NBRC 12748.</title>
        <authorList>
            <person name="Hosoyama A."/>
            <person name="Uohara A."/>
            <person name="Ohji S."/>
            <person name="Ichikawa N."/>
        </authorList>
    </citation>
    <scope>NUCLEOTIDE SEQUENCE [LARGE SCALE GENOMIC DNA]</scope>
    <source>
        <strain evidence="1 2">NBRC 12748</strain>
    </source>
</reference>
<sequence>MKYIAIHCEEHSLDPEEVLWCIEKSRRTPGTGSGGQELSPLFELDNVFGGDVCTAVARSAMPSG</sequence>
<protein>
    <submittedName>
        <fullName evidence="1">Uncharacterized protein</fullName>
    </submittedName>
</protein>
<keyword evidence="2" id="KW-1185">Reference proteome</keyword>
<evidence type="ECO:0000313" key="2">
    <source>
        <dbReference type="Proteomes" id="UP000319210"/>
    </source>
</evidence>
<dbReference type="AlphaFoldDB" id="A0A4Y3R0H2"/>
<accession>A0A4Y3R0H2</accession>
<evidence type="ECO:0000313" key="1">
    <source>
        <dbReference type="EMBL" id="GEB50417.1"/>
    </source>
</evidence>
<dbReference type="RefSeq" id="WP_141275422.1">
    <property type="nucleotide sequence ID" value="NZ_BJMM01000012.1"/>
</dbReference>
<dbReference type="EMBL" id="BJMM01000012">
    <property type="protein sequence ID" value="GEB50417.1"/>
    <property type="molecule type" value="Genomic_DNA"/>
</dbReference>
<gene>
    <name evidence="1" type="ORF">SCA03_29680</name>
</gene>
<organism evidence="1 2">
    <name type="scientific">Streptomyces cacaoi</name>
    <dbReference type="NCBI Taxonomy" id="1898"/>
    <lineage>
        <taxon>Bacteria</taxon>
        <taxon>Bacillati</taxon>
        <taxon>Actinomycetota</taxon>
        <taxon>Actinomycetes</taxon>
        <taxon>Kitasatosporales</taxon>
        <taxon>Streptomycetaceae</taxon>
        <taxon>Streptomyces</taxon>
    </lineage>
</organism>
<name>A0A4Y3R0H2_STRCI</name>